<keyword evidence="23" id="KW-1185">Reference proteome</keyword>
<reference evidence="22 23" key="1">
    <citation type="journal article" date="2011" name="Genome Biol.">
        <title>Genome sequence of the insect pathogenic fungus Cordyceps militaris, a valued traditional Chinese medicine.</title>
        <authorList>
            <person name="Zheng P."/>
            <person name="Xia Y."/>
            <person name="Xiao G."/>
            <person name="Xiong C."/>
            <person name="Hu X."/>
            <person name="Zhang S."/>
            <person name="Zheng H."/>
            <person name="Huang Y."/>
            <person name="Zhou Y."/>
            <person name="Wang S."/>
            <person name="Zhao G.P."/>
            <person name="Liu X."/>
            <person name="St Leger R.J."/>
            <person name="Wang C."/>
        </authorList>
    </citation>
    <scope>NUCLEOTIDE SEQUENCE [LARGE SCALE GENOMIC DNA]</scope>
    <source>
        <strain evidence="22 23">CM01</strain>
    </source>
</reference>
<feature type="chain" id="PRO_5003446008" description="Crh-like protein" evidence="20">
    <location>
        <begin position="18"/>
        <end position="424"/>
    </location>
</feature>
<evidence type="ECO:0000256" key="16">
    <source>
        <dbReference type="PIRNR" id="PIRNR037299"/>
    </source>
</evidence>
<keyword evidence="9 16" id="KW-0472">Membrane</keyword>
<dbReference type="GO" id="GO:0009277">
    <property type="term" value="C:fungal-type cell wall"/>
    <property type="evidence" value="ECO:0007669"/>
    <property type="project" value="TreeGrafter"/>
</dbReference>
<feature type="active site" description="Nucleophile" evidence="17">
    <location>
        <position position="117"/>
    </location>
</feature>
<evidence type="ECO:0000313" key="23">
    <source>
        <dbReference type="Proteomes" id="UP000001610"/>
    </source>
</evidence>
<dbReference type="GO" id="GO:0005975">
    <property type="term" value="P:carbohydrate metabolic process"/>
    <property type="evidence" value="ECO:0007669"/>
    <property type="project" value="InterPro"/>
</dbReference>
<dbReference type="GO" id="GO:0016757">
    <property type="term" value="F:glycosyltransferase activity"/>
    <property type="evidence" value="ECO:0007669"/>
    <property type="project" value="UniProtKB-KW"/>
</dbReference>
<evidence type="ECO:0000256" key="19">
    <source>
        <dbReference type="SAM" id="MobiDB-lite"/>
    </source>
</evidence>
<comment type="catalytic activity">
    <reaction evidence="1">
        <text>Random endo-hydrolysis of N-acetyl-beta-D-glucosaminide (1-&gt;4)-beta-linkages in chitin and chitodextrins.</text>
        <dbReference type="EC" id="3.2.1.14"/>
    </reaction>
</comment>
<dbReference type="RefSeq" id="XP_006667326.1">
    <property type="nucleotide sequence ID" value="XM_006667263.1"/>
</dbReference>
<dbReference type="HOGENOM" id="CLU_027506_3_1_1"/>
<feature type="domain" description="GH16" evidence="21">
    <location>
        <begin position="18"/>
        <end position="250"/>
    </location>
</feature>
<dbReference type="InterPro" id="IPR013320">
    <property type="entry name" value="ConA-like_dom_sf"/>
</dbReference>
<organism evidence="22 23">
    <name type="scientific">Cordyceps militaris (strain CM01)</name>
    <name type="common">Caterpillar fungus</name>
    <dbReference type="NCBI Taxonomy" id="983644"/>
    <lineage>
        <taxon>Eukaryota</taxon>
        <taxon>Fungi</taxon>
        <taxon>Dikarya</taxon>
        <taxon>Ascomycota</taxon>
        <taxon>Pezizomycotina</taxon>
        <taxon>Sordariomycetes</taxon>
        <taxon>Hypocreomycetidae</taxon>
        <taxon>Hypocreales</taxon>
        <taxon>Cordycipitaceae</taxon>
        <taxon>Cordyceps</taxon>
    </lineage>
</organism>
<keyword evidence="11" id="KW-0325">Glycoprotein</keyword>
<dbReference type="Gene3D" id="2.60.120.200">
    <property type="match status" value="1"/>
</dbReference>
<dbReference type="InterPro" id="IPR000757">
    <property type="entry name" value="Beta-glucanase-like"/>
</dbReference>
<dbReference type="OMA" id="IKLGTWC"/>
<feature type="region of interest" description="Disordered" evidence="19">
    <location>
        <begin position="341"/>
        <end position="367"/>
    </location>
</feature>
<keyword evidence="7 20" id="KW-0732">Signal</keyword>
<dbReference type="GO" id="GO:0008843">
    <property type="term" value="F:endochitinase activity"/>
    <property type="evidence" value="ECO:0007669"/>
    <property type="project" value="UniProtKB-EC"/>
</dbReference>
<evidence type="ECO:0000256" key="1">
    <source>
        <dbReference type="ARBA" id="ARBA00000822"/>
    </source>
</evidence>
<dbReference type="GO" id="GO:0031505">
    <property type="term" value="P:fungal-type cell wall organization"/>
    <property type="evidence" value="ECO:0007669"/>
    <property type="project" value="TreeGrafter"/>
</dbReference>
<evidence type="ECO:0000256" key="7">
    <source>
        <dbReference type="ARBA" id="ARBA00022729"/>
    </source>
</evidence>
<feature type="active site" description="Proton donor" evidence="17">
    <location>
        <position position="121"/>
    </location>
</feature>
<evidence type="ECO:0000256" key="6">
    <source>
        <dbReference type="ARBA" id="ARBA00022679"/>
    </source>
</evidence>
<comment type="subcellular location">
    <subcellularLocation>
        <location evidence="2">Cell envelope</location>
    </subcellularLocation>
    <subcellularLocation>
        <location evidence="3">Membrane</location>
        <topology evidence="3">Lipid-anchor</topology>
        <topology evidence="3">GPI-anchor</topology>
    </subcellularLocation>
</comment>
<keyword evidence="5" id="KW-0328">Glycosyltransferase</keyword>
<feature type="compositionally biased region" description="Low complexity" evidence="19">
    <location>
        <begin position="341"/>
        <end position="357"/>
    </location>
</feature>
<keyword evidence="8 16" id="KW-0378">Hydrolase</keyword>
<keyword evidence="4" id="KW-0336">GPI-anchor</keyword>
<dbReference type="SUPFAM" id="SSF49899">
    <property type="entry name" value="Concanavalin A-like lectins/glucanases"/>
    <property type="match status" value="1"/>
</dbReference>
<dbReference type="PIRSF" id="PIRSF037299">
    <property type="entry name" value="Glycosidase_CRH1_prd"/>
    <property type="match status" value="1"/>
</dbReference>
<feature type="region of interest" description="Disordered" evidence="19">
    <location>
        <begin position="273"/>
        <end position="309"/>
    </location>
</feature>
<feature type="compositionally biased region" description="Low complexity" evidence="19">
    <location>
        <begin position="274"/>
        <end position="309"/>
    </location>
</feature>
<evidence type="ECO:0000256" key="12">
    <source>
        <dbReference type="ARBA" id="ARBA00023288"/>
    </source>
</evidence>
<feature type="signal peptide" evidence="20">
    <location>
        <begin position="1"/>
        <end position="17"/>
    </location>
</feature>
<dbReference type="InParanoid" id="G3JCM8"/>
<accession>G3JCM8</accession>
<dbReference type="KEGG" id="cmt:CCM_02110"/>
<dbReference type="GO" id="GO:0098552">
    <property type="term" value="C:side of membrane"/>
    <property type="evidence" value="ECO:0007669"/>
    <property type="project" value="UniProtKB-KW"/>
</dbReference>
<comment type="similarity">
    <text evidence="15">Belongs to the glycosyl hydrolase 16 family. CRH1 subfamily.</text>
</comment>
<dbReference type="Proteomes" id="UP000001610">
    <property type="component" value="Unassembled WGS sequence"/>
</dbReference>
<evidence type="ECO:0000256" key="5">
    <source>
        <dbReference type="ARBA" id="ARBA00022676"/>
    </source>
</evidence>
<proteinExistence type="inferred from homology"/>
<dbReference type="InterPro" id="IPR017168">
    <property type="entry name" value="CHR-like"/>
</dbReference>
<dbReference type="PROSITE" id="PS51762">
    <property type="entry name" value="GH16_2"/>
    <property type="match status" value="1"/>
</dbReference>
<name>G3JCM8_CORMM</name>
<feature type="disulfide bond" evidence="18">
    <location>
        <begin position="23"/>
        <end position="30"/>
    </location>
</feature>
<evidence type="ECO:0000256" key="8">
    <source>
        <dbReference type="ARBA" id="ARBA00022801"/>
    </source>
</evidence>
<evidence type="ECO:0000256" key="14">
    <source>
        <dbReference type="ARBA" id="ARBA00023316"/>
    </source>
</evidence>
<dbReference type="PANTHER" id="PTHR10963">
    <property type="entry name" value="GLYCOSYL HYDROLASE-RELATED"/>
    <property type="match status" value="1"/>
</dbReference>
<evidence type="ECO:0000313" key="22">
    <source>
        <dbReference type="EMBL" id="EGX93840.1"/>
    </source>
</evidence>
<keyword evidence="12" id="KW-0449">Lipoprotein</keyword>
<evidence type="ECO:0000256" key="2">
    <source>
        <dbReference type="ARBA" id="ARBA00004196"/>
    </source>
</evidence>
<dbReference type="InterPro" id="IPR050546">
    <property type="entry name" value="Glycosyl_Hydrlase_16"/>
</dbReference>
<evidence type="ECO:0000256" key="15">
    <source>
        <dbReference type="ARBA" id="ARBA00038074"/>
    </source>
</evidence>
<evidence type="ECO:0000256" key="20">
    <source>
        <dbReference type="SAM" id="SignalP"/>
    </source>
</evidence>
<dbReference type="GeneID" id="18164138"/>
<sequence>MFSKLAVALAAVSLVSAQTWSECDPRQKTCKPNPAFGKDGANCDFTAGACAAFHAMDGKAITYDARGAIGAMDAPLQAPTLRSDKFLFFGRVEVEMQAAAGKGIVSSIVLQSDTRDEIDFETVGFDNKQIQSNYFSKGDDSVFNRGGFHAVDNPLGAIHTYVFEWTPEKIDWIINGAVVRTLTSASVGDAFPQSPMQVKVGAWVAGYEGGRPGTTEWAGGIADFSSGPSTAIYKSIKIVDYAGGSSATAKDVKEYVYGDKSGSAKSIKINLKDGSSAESSPTSSSASSTGAASTGSETSSATETKSSATKAASSITSAASLTKTSSTTAFTSISSAVNGTGTNTTTLSTATASRTSGISTPTTVPTGAASSTGAVFASQNHYSGERPSLQIAFWYAKMLGSVTVAVETMTGNPETGHVTYVSFY</sequence>
<dbReference type="EC" id="3.2.-.-" evidence="16"/>
<dbReference type="eggNOG" id="ENOG502QQ71">
    <property type="taxonomic scope" value="Eukaryota"/>
</dbReference>
<evidence type="ECO:0000256" key="9">
    <source>
        <dbReference type="ARBA" id="ARBA00023136"/>
    </source>
</evidence>
<evidence type="ECO:0000259" key="21">
    <source>
        <dbReference type="PROSITE" id="PS51762"/>
    </source>
</evidence>
<dbReference type="VEuPathDB" id="FungiDB:CCM_02110"/>
<keyword evidence="6" id="KW-0808">Transferase</keyword>
<dbReference type="PANTHER" id="PTHR10963:SF68">
    <property type="entry name" value="GLYCOSIDASE CRH1-RELATED"/>
    <property type="match status" value="1"/>
</dbReference>
<evidence type="ECO:0000256" key="17">
    <source>
        <dbReference type="PIRSR" id="PIRSR037299-1"/>
    </source>
</evidence>
<dbReference type="AlphaFoldDB" id="G3JCM8"/>
<evidence type="ECO:0000256" key="18">
    <source>
        <dbReference type="PIRSR" id="PIRSR037299-2"/>
    </source>
</evidence>
<dbReference type="OrthoDB" id="4781at2759"/>
<keyword evidence="13" id="KW-0326">Glycosidase</keyword>
<dbReference type="EMBL" id="JH126400">
    <property type="protein sequence ID" value="EGX93840.1"/>
    <property type="molecule type" value="Genomic_DNA"/>
</dbReference>
<keyword evidence="10 18" id="KW-1015">Disulfide bond</keyword>
<gene>
    <name evidence="22" type="ORF">CCM_02110</name>
</gene>
<dbReference type="Pfam" id="PF00722">
    <property type="entry name" value="Glyco_hydro_16"/>
    <property type="match status" value="1"/>
</dbReference>
<evidence type="ECO:0000256" key="13">
    <source>
        <dbReference type="ARBA" id="ARBA00023295"/>
    </source>
</evidence>
<evidence type="ECO:0000256" key="11">
    <source>
        <dbReference type="ARBA" id="ARBA00023180"/>
    </source>
</evidence>
<evidence type="ECO:0000256" key="4">
    <source>
        <dbReference type="ARBA" id="ARBA00022622"/>
    </source>
</evidence>
<evidence type="ECO:0000256" key="3">
    <source>
        <dbReference type="ARBA" id="ARBA00004589"/>
    </source>
</evidence>
<feature type="compositionally biased region" description="Polar residues" evidence="19">
    <location>
        <begin position="358"/>
        <end position="367"/>
    </location>
</feature>
<keyword evidence="14" id="KW-0961">Cell wall biogenesis/degradation</keyword>
<protein>
    <recommendedName>
        <fullName evidence="16">Crh-like protein</fullName>
        <ecNumber evidence="16">3.2.-.-</ecNumber>
    </recommendedName>
</protein>
<evidence type="ECO:0000256" key="10">
    <source>
        <dbReference type="ARBA" id="ARBA00023157"/>
    </source>
</evidence>